<keyword evidence="2 6" id="KW-0812">Transmembrane</keyword>
<dbReference type="Pfam" id="PF20684">
    <property type="entry name" value="Fung_rhodopsin"/>
    <property type="match status" value="1"/>
</dbReference>
<protein>
    <recommendedName>
        <fullName evidence="7">Rhodopsin domain-containing protein</fullName>
    </recommendedName>
</protein>
<comment type="caution">
    <text evidence="8">The sequence shown here is derived from an EMBL/GenBank/DDBJ whole genome shotgun (WGS) entry which is preliminary data.</text>
</comment>
<keyword evidence="3 6" id="KW-1133">Transmembrane helix</keyword>
<proteinExistence type="inferred from homology"/>
<evidence type="ECO:0000256" key="2">
    <source>
        <dbReference type="ARBA" id="ARBA00022692"/>
    </source>
</evidence>
<evidence type="ECO:0000256" key="3">
    <source>
        <dbReference type="ARBA" id="ARBA00022989"/>
    </source>
</evidence>
<feature type="transmembrane region" description="Helical" evidence="6">
    <location>
        <begin position="248"/>
        <end position="273"/>
    </location>
</feature>
<dbReference type="Proteomes" id="UP001152049">
    <property type="component" value="Unassembled WGS sequence"/>
</dbReference>
<organism evidence="8 9">
    <name type="scientific">Fusarium torreyae</name>
    <dbReference type="NCBI Taxonomy" id="1237075"/>
    <lineage>
        <taxon>Eukaryota</taxon>
        <taxon>Fungi</taxon>
        <taxon>Dikarya</taxon>
        <taxon>Ascomycota</taxon>
        <taxon>Pezizomycotina</taxon>
        <taxon>Sordariomycetes</taxon>
        <taxon>Hypocreomycetidae</taxon>
        <taxon>Hypocreales</taxon>
        <taxon>Nectriaceae</taxon>
        <taxon>Fusarium</taxon>
    </lineage>
</organism>
<dbReference type="InterPro" id="IPR052337">
    <property type="entry name" value="SAT4-like"/>
</dbReference>
<gene>
    <name evidence="8" type="ORF">NW762_012497</name>
</gene>
<dbReference type="AlphaFoldDB" id="A0A9W8RRB2"/>
<feature type="transmembrane region" description="Helical" evidence="6">
    <location>
        <begin position="49"/>
        <end position="69"/>
    </location>
</feature>
<comment type="subcellular location">
    <subcellularLocation>
        <location evidence="1">Membrane</location>
        <topology evidence="1">Multi-pass membrane protein</topology>
    </subcellularLocation>
</comment>
<sequence>MGTAEIPTDSKQHQLSVIAWVFTGMAIVTVLTKLITTTVVFRRPGWDDLMILLSMSGSIVASAIVQASVDLGLGRHTAAVAAEQGGAQRMVKTKKLQIVAYPFNIAAYSLPNVAILILIERLAGRTETISRRFLRGVVATQLIFATVSVIIIFVQCRPPEFMWDQTIDGTCWSPDVFNYSSYIVSGSTAFTDLVLAVVPIHAFWKLQLKLQEKLEITFMLGLTLLSAIFTIIKATYMDRFNDRTDPLYNVIILVIWGLIEQNVVIMAASVPTLRPLLRLIKDKHPMRSAIGYVKSGSGTDPKQTGSVSEIPLDRLNRQLAQGSQQSLGVHSVDDWNGKQATARFE</sequence>
<evidence type="ECO:0000256" key="4">
    <source>
        <dbReference type="ARBA" id="ARBA00023136"/>
    </source>
</evidence>
<feature type="transmembrane region" description="Helical" evidence="6">
    <location>
        <begin position="132"/>
        <end position="154"/>
    </location>
</feature>
<evidence type="ECO:0000313" key="9">
    <source>
        <dbReference type="Proteomes" id="UP001152049"/>
    </source>
</evidence>
<dbReference type="PANTHER" id="PTHR33048">
    <property type="entry name" value="PTH11-LIKE INTEGRAL MEMBRANE PROTEIN (AFU_ORTHOLOGUE AFUA_5G11245)"/>
    <property type="match status" value="1"/>
</dbReference>
<feature type="transmembrane region" description="Helical" evidence="6">
    <location>
        <begin position="17"/>
        <end position="37"/>
    </location>
</feature>
<dbReference type="OrthoDB" id="3923077at2759"/>
<reference evidence="8" key="1">
    <citation type="submission" date="2022-09" db="EMBL/GenBank/DDBJ databases">
        <title>Fusarium specimens isolated from Avocado Roots.</title>
        <authorList>
            <person name="Stajich J."/>
            <person name="Roper C."/>
            <person name="Heimlech-Rivalta G."/>
        </authorList>
    </citation>
    <scope>NUCLEOTIDE SEQUENCE</scope>
    <source>
        <strain evidence="8">CF00136</strain>
    </source>
</reference>
<feature type="transmembrane region" description="Helical" evidence="6">
    <location>
        <begin position="216"/>
        <end position="236"/>
    </location>
</feature>
<keyword evidence="9" id="KW-1185">Reference proteome</keyword>
<dbReference type="InterPro" id="IPR049326">
    <property type="entry name" value="Rhodopsin_dom_fungi"/>
</dbReference>
<dbReference type="EMBL" id="JAOQAZ010000034">
    <property type="protein sequence ID" value="KAJ4249162.1"/>
    <property type="molecule type" value="Genomic_DNA"/>
</dbReference>
<feature type="transmembrane region" description="Helical" evidence="6">
    <location>
        <begin position="182"/>
        <end position="204"/>
    </location>
</feature>
<feature type="transmembrane region" description="Helical" evidence="6">
    <location>
        <begin position="98"/>
        <end position="120"/>
    </location>
</feature>
<dbReference type="PANTHER" id="PTHR33048:SF155">
    <property type="entry name" value="INTEGRAL MEMBRANE PROTEIN"/>
    <property type="match status" value="1"/>
</dbReference>
<evidence type="ECO:0000256" key="1">
    <source>
        <dbReference type="ARBA" id="ARBA00004141"/>
    </source>
</evidence>
<evidence type="ECO:0000313" key="8">
    <source>
        <dbReference type="EMBL" id="KAJ4249162.1"/>
    </source>
</evidence>
<comment type="similarity">
    <text evidence="5">Belongs to the SAT4 family.</text>
</comment>
<evidence type="ECO:0000256" key="6">
    <source>
        <dbReference type="SAM" id="Phobius"/>
    </source>
</evidence>
<dbReference type="GO" id="GO:0016020">
    <property type="term" value="C:membrane"/>
    <property type="evidence" value="ECO:0007669"/>
    <property type="project" value="UniProtKB-SubCell"/>
</dbReference>
<keyword evidence="4 6" id="KW-0472">Membrane</keyword>
<feature type="domain" description="Rhodopsin" evidence="7">
    <location>
        <begin position="34"/>
        <end position="278"/>
    </location>
</feature>
<accession>A0A9W8RRB2</accession>
<evidence type="ECO:0000256" key="5">
    <source>
        <dbReference type="ARBA" id="ARBA00038359"/>
    </source>
</evidence>
<evidence type="ECO:0000259" key="7">
    <source>
        <dbReference type="Pfam" id="PF20684"/>
    </source>
</evidence>
<name>A0A9W8RRB2_9HYPO</name>